<dbReference type="OrthoDB" id="9806902at2"/>
<reference evidence="2 3" key="1">
    <citation type="journal article" date="2013" name="ISME J.">
        <title>A metabolic model for members of the genus Tetrasphaera involved in enhanced biological phosphorus removal.</title>
        <authorList>
            <person name="Kristiansen R."/>
            <person name="Nguyen H.T.T."/>
            <person name="Saunders A.M."/>
            <person name="Nielsen J.L."/>
            <person name="Wimmer R."/>
            <person name="Le V.Q."/>
            <person name="McIlroy S.J."/>
            <person name="Petrovski S."/>
            <person name="Seviour R.J."/>
            <person name="Calteau A."/>
            <person name="Nielsen K.L."/>
            <person name="Nielsen P.H."/>
        </authorList>
    </citation>
    <scope>NUCLEOTIDE SEQUENCE [LARGE SCALE GENOMIC DNA]</scope>
    <source>
        <strain evidence="2 3">Lp2</strain>
    </source>
</reference>
<dbReference type="AlphaFoldDB" id="N0E3A2"/>
<dbReference type="eggNOG" id="COG2267">
    <property type="taxonomic scope" value="Bacteria"/>
</dbReference>
<evidence type="ECO:0000313" key="3">
    <source>
        <dbReference type="Proteomes" id="UP000013167"/>
    </source>
</evidence>
<dbReference type="InterPro" id="IPR051044">
    <property type="entry name" value="MAG_DAG_Lipase"/>
</dbReference>
<name>N0E3A2_9MICO</name>
<dbReference type="InterPro" id="IPR029058">
    <property type="entry name" value="AB_hydrolase_fold"/>
</dbReference>
<gene>
    <name evidence="2" type="ORF">BN10_540010</name>
</gene>
<dbReference type="SUPFAM" id="SSF53474">
    <property type="entry name" value="alpha/beta-Hydrolases"/>
    <property type="match status" value="1"/>
</dbReference>
<dbReference type="HOGENOM" id="CLU_026209_1_0_11"/>
<evidence type="ECO:0000313" key="2">
    <source>
        <dbReference type="EMBL" id="CCH70231.1"/>
    </source>
</evidence>
<dbReference type="Pfam" id="PF12146">
    <property type="entry name" value="Hydrolase_4"/>
    <property type="match status" value="1"/>
</dbReference>
<dbReference type="InterPro" id="IPR022742">
    <property type="entry name" value="Hydrolase_4"/>
</dbReference>
<feature type="domain" description="Serine aminopeptidase S33" evidence="1">
    <location>
        <begin position="26"/>
        <end position="297"/>
    </location>
</feature>
<dbReference type="EMBL" id="CAIZ01000124">
    <property type="protein sequence ID" value="CCH70231.1"/>
    <property type="molecule type" value="Genomic_DNA"/>
</dbReference>
<dbReference type="PANTHER" id="PTHR11614">
    <property type="entry name" value="PHOSPHOLIPASE-RELATED"/>
    <property type="match status" value="1"/>
</dbReference>
<dbReference type="RefSeq" id="WP_010850082.1">
    <property type="nucleotide sequence ID" value="NZ_HF570956.1"/>
</dbReference>
<sequence>MEHSTFTVRAADGTPLHVNRWLPEGTPRAVVQVAHGMAEHSDRYERFAEALTGAGFAVYAADHRGHKGTAGTHDAEGYWADHDGWDTVVDDLAAVTAAARGEQPGLPVVLFGHSMGSFLSRAYAAKHAGAEGDRDAIAGLVLSGTAGDPGPLGVVGTGIAGLQARLRGRRHTSGLMDKLSFGQYNAAFKPNRTAFDWLSRDPAEVDKYVADEWCGNVFTAGFYADLLGGLRQINSDALVAQVPKDLPILVFSGDQDPVGNNGKGPLAVAEQYRAAGVRDVELVLYPGGRHEMLNETNRDEVTADVIAWIDRVLS</sequence>
<organism evidence="2 3">
    <name type="scientific">Phycicoccus elongatus Lp2</name>
    <dbReference type="NCBI Taxonomy" id="1193181"/>
    <lineage>
        <taxon>Bacteria</taxon>
        <taxon>Bacillati</taxon>
        <taxon>Actinomycetota</taxon>
        <taxon>Actinomycetes</taxon>
        <taxon>Micrococcales</taxon>
        <taxon>Intrasporangiaceae</taxon>
        <taxon>Phycicoccus</taxon>
    </lineage>
</organism>
<evidence type="ECO:0000259" key="1">
    <source>
        <dbReference type="Pfam" id="PF12146"/>
    </source>
</evidence>
<comment type="caution">
    <text evidence="2">The sequence shown here is derived from an EMBL/GenBank/DDBJ whole genome shotgun (WGS) entry which is preliminary data.</text>
</comment>
<protein>
    <submittedName>
        <fullName evidence="2">Lysophospholipase L2</fullName>
    </submittedName>
</protein>
<dbReference type="Gene3D" id="3.40.50.1820">
    <property type="entry name" value="alpha/beta hydrolase"/>
    <property type="match status" value="1"/>
</dbReference>
<dbReference type="Proteomes" id="UP000013167">
    <property type="component" value="Unassembled WGS sequence"/>
</dbReference>
<dbReference type="STRING" id="1193181.BN10_540010"/>
<keyword evidence="3" id="KW-1185">Reference proteome</keyword>
<accession>N0E3A2</accession>
<proteinExistence type="predicted"/>